<reference evidence="2" key="1">
    <citation type="journal article" date="2014" name="Int. J. Syst. Evol. Microbiol.">
        <title>Complete genome sequence of Corynebacterium casei LMG S-19264T (=DSM 44701T), isolated from a smear-ripened cheese.</title>
        <authorList>
            <consortium name="US DOE Joint Genome Institute (JGI-PGF)"/>
            <person name="Walter F."/>
            <person name="Albersmeier A."/>
            <person name="Kalinowski J."/>
            <person name="Ruckert C."/>
        </authorList>
    </citation>
    <scope>NUCLEOTIDE SEQUENCE</scope>
    <source>
        <strain evidence="2">VKM B-2347</strain>
    </source>
</reference>
<dbReference type="Proteomes" id="UP001143372">
    <property type="component" value="Unassembled WGS sequence"/>
</dbReference>
<dbReference type="InterPro" id="IPR027417">
    <property type="entry name" value="P-loop_NTPase"/>
</dbReference>
<dbReference type="SUPFAM" id="SSF52540">
    <property type="entry name" value="P-loop containing nucleoside triphosphate hydrolases"/>
    <property type="match status" value="1"/>
</dbReference>
<evidence type="ECO:0000259" key="1">
    <source>
        <dbReference type="SMART" id="SM00943"/>
    </source>
</evidence>
<dbReference type="SMART" id="SM00943">
    <property type="entry name" value="Prim-Pol"/>
    <property type="match status" value="1"/>
</dbReference>
<evidence type="ECO:0000313" key="2">
    <source>
        <dbReference type="EMBL" id="GLK69786.1"/>
    </source>
</evidence>
<keyword evidence="3" id="KW-1185">Reference proteome</keyword>
<dbReference type="Pfam" id="PF09250">
    <property type="entry name" value="Prim-Pol"/>
    <property type="match status" value="1"/>
</dbReference>
<sequence>MSEGIFSRYAPLAWERDLRVLPIEPGDKRPAKEISGWPGYLAAIPGAEIKTAWLSRYASNGWGVLLGSKIAPDHQLVALDIDDDRLVKPTLAVLGINPEDPSYCAKRGMKGLTVFMRAPKKGFKSTVIEGAEPLGNIDVLGAGKETVMPPSIHPDTGKPYENLGTTLLEADLALLPELTKKQVKLLKVVFGSPHVPTLMRGELTHIAGLEFAAQLVSAGASDQEAEALVRALLPVDYKGDSLKELPEWLSSARDKGYDQREGRGPSLAQAVMEVAVAGCVELFNDGDRNGYASVAAESGVVTYRVNSEGFKTWVRYQAHKALDRPVGAGPLLEAIAGIEAMALFDGASYVVNNRVAGDDEIVEIDLGTSDGRTVVIVGGGWRVSQEPRSKFARGSGYSALPEPVGGGKLSDLQELLGLSMENFLLVIAFIINALKPGGPFFILLVEGEQGSGKSFICEIIKRILDPNKAGRLRLPDNERDLMIQAKEYRHLNFDNASGMKAEMSDALCALATGGGIAVRKLYTDGDLHVMSFARPFVLNGISGYVNRPDLMERAIPLKLPALPENTRKTEAELLAAFEAILPGLLGVLYDAVSAALRNLASVEPPRHLRMADAARWIKAAEPALSLEGELIGSITEAQNEFVLERINDDPLVMKLRGLAVRRALEGKEGPFVGYVADLFTAFGEASKGLPPTPSRLSHTLKRLRPAMEKAGVTVEFLPRDRAGQKVRVTVDRSRLEPTFEQD</sequence>
<feature type="domain" description="DNA primase/polymerase bifunctional N-terminal" evidence="1">
    <location>
        <begin position="12"/>
        <end position="179"/>
    </location>
</feature>
<dbReference type="RefSeq" id="WP_271170002.1">
    <property type="nucleotide sequence ID" value="NZ_BSFI01000023.1"/>
</dbReference>
<dbReference type="SUPFAM" id="SSF56747">
    <property type="entry name" value="Prim-pol domain"/>
    <property type="match status" value="1"/>
</dbReference>
<dbReference type="CDD" id="cd04859">
    <property type="entry name" value="Prim_Pol"/>
    <property type="match status" value="1"/>
</dbReference>
<accession>A0A9W6J4S5</accession>
<reference evidence="2" key="2">
    <citation type="submission" date="2023-01" db="EMBL/GenBank/DDBJ databases">
        <authorList>
            <person name="Sun Q."/>
            <person name="Evtushenko L."/>
        </authorList>
    </citation>
    <scope>NUCLEOTIDE SEQUENCE</scope>
    <source>
        <strain evidence="2">VKM B-2347</strain>
    </source>
</reference>
<comment type="caution">
    <text evidence="2">The sequence shown here is derived from an EMBL/GenBank/DDBJ whole genome shotgun (WGS) entry which is preliminary data.</text>
</comment>
<organism evidence="2 3">
    <name type="scientific">Hansschlegelia plantiphila</name>
    <dbReference type="NCBI Taxonomy" id="374655"/>
    <lineage>
        <taxon>Bacteria</taxon>
        <taxon>Pseudomonadati</taxon>
        <taxon>Pseudomonadota</taxon>
        <taxon>Alphaproteobacteria</taxon>
        <taxon>Hyphomicrobiales</taxon>
        <taxon>Methylopilaceae</taxon>
        <taxon>Hansschlegelia</taxon>
    </lineage>
</organism>
<protein>
    <recommendedName>
        <fullName evidence="1">DNA primase/polymerase bifunctional N-terminal domain-containing protein</fullName>
    </recommendedName>
</protein>
<dbReference type="AlphaFoldDB" id="A0A9W6J4S5"/>
<gene>
    <name evidence="2" type="ORF">GCM10008179_34240</name>
</gene>
<proteinExistence type="predicted"/>
<dbReference type="InterPro" id="IPR015330">
    <property type="entry name" value="DNA_primase/pol_bifunc_N"/>
</dbReference>
<name>A0A9W6J4S5_9HYPH</name>
<dbReference type="EMBL" id="BSFI01000023">
    <property type="protein sequence ID" value="GLK69786.1"/>
    <property type="molecule type" value="Genomic_DNA"/>
</dbReference>
<evidence type="ECO:0000313" key="3">
    <source>
        <dbReference type="Proteomes" id="UP001143372"/>
    </source>
</evidence>